<comment type="similarity">
    <text evidence="1">Belongs to the V-ATPase F subunit family.</text>
</comment>
<organism evidence="4 5">
    <name type="scientific">Pseudothermotoga hypogea DSM 11164 = NBRC 106472</name>
    <dbReference type="NCBI Taxonomy" id="1123384"/>
    <lineage>
        <taxon>Bacteria</taxon>
        <taxon>Thermotogati</taxon>
        <taxon>Thermotogota</taxon>
        <taxon>Thermotogae</taxon>
        <taxon>Thermotogales</taxon>
        <taxon>Thermotogaceae</taxon>
        <taxon>Pseudothermotoga</taxon>
    </lineage>
</organism>
<dbReference type="Proteomes" id="UP000077469">
    <property type="component" value="Chromosome"/>
</dbReference>
<reference evidence="4 5" key="1">
    <citation type="submission" date="2014-01" db="EMBL/GenBank/DDBJ databases">
        <title>Genome sequencing of Thermotog hypogea.</title>
        <authorList>
            <person name="Zhang X."/>
            <person name="Alvare G."/>
            <person name="Fristensky B."/>
            <person name="Chen L."/>
            <person name="Suen T."/>
            <person name="Chen Q."/>
            <person name="Ma K."/>
        </authorList>
    </citation>
    <scope>NUCLEOTIDE SEQUENCE [LARGE SCALE GENOMIC DNA]</scope>
    <source>
        <strain evidence="4 5">DSM 11164</strain>
    </source>
</reference>
<name>A0A0X1KTP1_9THEM</name>
<dbReference type="PATRIC" id="fig|1123384.7.peg.625"/>
<dbReference type="Pfam" id="PF01990">
    <property type="entry name" value="ATP-synt_F"/>
    <property type="match status" value="1"/>
</dbReference>
<dbReference type="SUPFAM" id="SSF159468">
    <property type="entry name" value="AtpF-like"/>
    <property type="match status" value="1"/>
</dbReference>
<evidence type="ECO:0000313" key="4">
    <source>
        <dbReference type="EMBL" id="AJC74670.1"/>
    </source>
</evidence>
<dbReference type="AlphaFoldDB" id="A0A0X1KTP1"/>
<dbReference type="PaxDb" id="1123384-AJ81_03185"/>
<evidence type="ECO:0000256" key="1">
    <source>
        <dbReference type="ARBA" id="ARBA00010148"/>
    </source>
</evidence>
<gene>
    <name evidence="4" type="ORF">AJ81_03185</name>
</gene>
<dbReference type="GO" id="GO:0046961">
    <property type="term" value="F:proton-transporting ATPase activity, rotational mechanism"/>
    <property type="evidence" value="ECO:0007669"/>
    <property type="project" value="InterPro"/>
</dbReference>
<protein>
    <submittedName>
        <fullName evidence="4">ATP synthase</fullName>
    </submittedName>
</protein>
<dbReference type="InterPro" id="IPR036906">
    <property type="entry name" value="ATPase_V1_fsu_sf"/>
</dbReference>
<keyword evidence="2" id="KW-0813">Transport</keyword>
<accession>A0A0X1KTP1</accession>
<dbReference type="RefSeq" id="WP_031504011.1">
    <property type="nucleotide sequence ID" value="NC_022795.1"/>
</dbReference>
<dbReference type="STRING" id="1123384.AJ81_03185"/>
<sequence>MSEAKMIIIGPEKLVSIFAVFGVEVRPVSDAKEAFEVFIRVQNEYSLIVVLESVAEKILQNVKENLPLILPDTFSHEKKSEKALRRLFEKILGVDLLAEGEGYYGR</sequence>
<dbReference type="KEGG" id="phy:AJ81_03185"/>
<evidence type="ECO:0000256" key="3">
    <source>
        <dbReference type="ARBA" id="ARBA00023065"/>
    </source>
</evidence>
<evidence type="ECO:0000256" key="2">
    <source>
        <dbReference type="ARBA" id="ARBA00022448"/>
    </source>
</evidence>
<proteinExistence type="inferred from homology"/>
<keyword evidence="5" id="KW-1185">Reference proteome</keyword>
<dbReference type="OrthoDB" id="9799997at2"/>
<keyword evidence="3" id="KW-0406">Ion transport</keyword>
<dbReference type="EMBL" id="CP007141">
    <property type="protein sequence ID" value="AJC74670.1"/>
    <property type="molecule type" value="Genomic_DNA"/>
</dbReference>
<dbReference type="InterPro" id="IPR008218">
    <property type="entry name" value="ATPase_V1-cplx_f_g_su"/>
</dbReference>
<evidence type="ECO:0000313" key="5">
    <source>
        <dbReference type="Proteomes" id="UP000077469"/>
    </source>
</evidence>
<dbReference type="Gene3D" id="3.40.50.10580">
    <property type="entry name" value="ATPase, V1 complex, subunit F"/>
    <property type="match status" value="1"/>
</dbReference>